<dbReference type="Proteomes" id="UP001375228">
    <property type="component" value="Chromosome"/>
</dbReference>
<evidence type="ECO:0000313" key="1">
    <source>
        <dbReference type="EMBL" id="WWY19074.1"/>
    </source>
</evidence>
<proteinExistence type="predicted"/>
<sequence>MKVKVGDTWFSAEDQPIAIMFTDEELELIKDMDRENCPNLRFTSGHMEPAELLAWAKQ</sequence>
<reference evidence="1 2" key="1">
    <citation type="submission" date="2024-03" db="EMBL/GenBank/DDBJ databases">
        <title>Pseudomonas juntendi.</title>
        <authorList>
            <person name="Liu Y."/>
        </authorList>
    </citation>
    <scope>NUCLEOTIDE SEQUENCE [LARGE SCALE GENOMIC DNA]</scope>
    <source>
        <strain evidence="1 2">L4046hy</strain>
    </source>
</reference>
<name>A0ABZ2J7B5_9PSED</name>
<gene>
    <name evidence="1" type="ORF">V9385_15495</name>
</gene>
<evidence type="ECO:0000313" key="2">
    <source>
        <dbReference type="Proteomes" id="UP001375228"/>
    </source>
</evidence>
<dbReference type="RefSeq" id="WP_338724885.1">
    <property type="nucleotide sequence ID" value="NZ_CP146690.1"/>
</dbReference>
<keyword evidence="2" id="KW-1185">Reference proteome</keyword>
<dbReference type="EMBL" id="CP146691">
    <property type="protein sequence ID" value="WWY19074.1"/>
    <property type="molecule type" value="Genomic_DNA"/>
</dbReference>
<organism evidence="1 2">
    <name type="scientific">Pseudomonas juntendi</name>
    <dbReference type="NCBI Taxonomy" id="2666183"/>
    <lineage>
        <taxon>Bacteria</taxon>
        <taxon>Pseudomonadati</taxon>
        <taxon>Pseudomonadota</taxon>
        <taxon>Gammaproteobacteria</taxon>
        <taxon>Pseudomonadales</taxon>
        <taxon>Pseudomonadaceae</taxon>
        <taxon>Pseudomonas</taxon>
    </lineage>
</organism>
<protein>
    <submittedName>
        <fullName evidence="1">Uncharacterized protein</fullName>
    </submittedName>
</protein>
<accession>A0ABZ2J7B5</accession>